<protein>
    <submittedName>
        <fullName evidence="1">Uncharacterized protein</fullName>
    </submittedName>
</protein>
<keyword evidence="2" id="KW-1185">Reference proteome</keyword>
<dbReference type="Proteomes" id="UP000076154">
    <property type="component" value="Unassembled WGS sequence"/>
</dbReference>
<dbReference type="EMBL" id="LUEZ02000119">
    <property type="protein sequence ID" value="RDB17033.1"/>
    <property type="molecule type" value="Genomic_DNA"/>
</dbReference>
<sequence>MVLFTTRIKVPASAAQTVKASPTKSSGKLFNVMASPSFKQQKSKVLNMHYFKGVLSVNDTVPIYDAQTTQLNLPEDVTNIDKVLEEYEGLIPPTSVILVAYTVSNYFDKLNNIHISNNISWVAVLHEALR</sequence>
<proteinExistence type="predicted"/>
<dbReference type="OrthoDB" id="3067694at2759"/>
<dbReference type="AlphaFoldDB" id="A0A369JBE5"/>
<dbReference type="STRING" id="39966.A0A369JBE5"/>
<organism evidence="1 2">
    <name type="scientific">Hypsizygus marmoreus</name>
    <name type="common">White beech mushroom</name>
    <name type="synonym">Agaricus marmoreus</name>
    <dbReference type="NCBI Taxonomy" id="39966"/>
    <lineage>
        <taxon>Eukaryota</taxon>
        <taxon>Fungi</taxon>
        <taxon>Dikarya</taxon>
        <taxon>Basidiomycota</taxon>
        <taxon>Agaricomycotina</taxon>
        <taxon>Agaricomycetes</taxon>
        <taxon>Agaricomycetidae</taxon>
        <taxon>Agaricales</taxon>
        <taxon>Tricholomatineae</taxon>
        <taxon>Lyophyllaceae</taxon>
        <taxon>Hypsizygus</taxon>
    </lineage>
</organism>
<gene>
    <name evidence="1" type="ORF">Hypma_002041</name>
</gene>
<accession>A0A369JBE5</accession>
<comment type="caution">
    <text evidence="1">The sequence shown here is derived from an EMBL/GenBank/DDBJ whole genome shotgun (WGS) entry which is preliminary data.</text>
</comment>
<name>A0A369JBE5_HYPMA</name>
<dbReference type="InParanoid" id="A0A369JBE5"/>
<reference evidence="1" key="1">
    <citation type="submission" date="2018-04" db="EMBL/GenBank/DDBJ databases">
        <title>Whole genome sequencing of Hypsizygus marmoreus.</title>
        <authorList>
            <person name="Choi I.-G."/>
            <person name="Min B."/>
            <person name="Kim J.-G."/>
            <person name="Kim S."/>
            <person name="Oh Y.-L."/>
            <person name="Kong W.-S."/>
            <person name="Park H."/>
            <person name="Jeong J."/>
            <person name="Song E.-S."/>
        </authorList>
    </citation>
    <scope>NUCLEOTIDE SEQUENCE [LARGE SCALE GENOMIC DNA]</scope>
    <source>
        <strain evidence="1">51987-8</strain>
    </source>
</reference>
<evidence type="ECO:0000313" key="2">
    <source>
        <dbReference type="Proteomes" id="UP000076154"/>
    </source>
</evidence>
<evidence type="ECO:0000313" key="1">
    <source>
        <dbReference type="EMBL" id="RDB17033.1"/>
    </source>
</evidence>